<dbReference type="PANTHER" id="PTHR43991:SF9">
    <property type="entry name" value="DUF2415 DOMAIN-CONTAINING PROTEIN"/>
    <property type="match status" value="1"/>
</dbReference>
<accession>A0A8H4R3X1</accession>
<dbReference type="AlphaFoldDB" id="A0A8H4R3X1"/>
<name>A0A8H4R3X1_9AGAR</name>
<feature type="compositionally biased region" description="Basic and acidic residues" evidence="1">
    <location>
        <begin position="646"/>
        <end position="655"/>
    </location>
</feature>
<feature type="region of interest" description="Disordered" evidence="1">
    <location>
        <begin position="202"/>
        <end position="222"/>
    </location>
</feature>
<organism evidence="3 4">
    <name type="scientific">Agrocybe pediades</name>
    <dbReference type="NCBI Taxonomy" id="84607"/>
    <lineage>
        <taxon>Eukaryota</taxon>
        <taxon>Fungi</taxon>
        <taxon>Dikarya</taxon>
        <taxon>Basidiomycota</taxon>
        <taxon>Agaricomycotina</taxon>
        <taxon>Agaricomycetes</taxon>
        <taxon>Agaricomycetidae</taxon>
        <taxon>Agaricales</taxon>
        <taxon>Agaricineae</taxon>
        <taxon>Strophariaceae</taxon>
        <taxon>Agrocybe</taxon>
    </lineage>
</organism>
<dbReference type="Gene3D" id="2.130.10.10">
    <property type="entry name" value="YVTN repeat-like/Quinoprotein amine dehydrogenase"/>
    <property type="match status" value="1"/>
</dbReference>
<dbReference type="Pfam" id="PF10313">
    <property type="entry name" value="DUF2415"/>
    <property type="match status" value="1"/>
</dbReference>
<feature type="compositionally biased region" description="Acidic residues" evidence="1">
    <location>
        <begin position="634"/>
        <end position="645"/>
    </location>
</feature>
<gene>
    <name evidence="3" type="ORF">D9613_012078</name>
</gene>
<dbReference type="EMBL" id="JAACJL010000004">
    <property type="protein sequence ID" value="KAF4621849.1"/>
    <property type="molecule type" value="Genomic_DNA"/>
</dbReference>
<feature type="compositionally biased region" description="Basic and acidic residues" evidence="1">
    <location>
        <begin position="611"/>
        <end position="621"/>
    </location>
</feature>
<dbReference type="InterPro" id="IPR019417">
    <property type="entry name" value="DUF2415"/>
</dbReference>
<evidence type="ECO:0000313" key="4">
    <source>
        <dbReference type="Proteomes" id="UP000521872"/>
    </source>
</evidence>
<feature type="domain" description="DUF2415" evidence="2">
    <location>
        <begin position="446"/>
        <end position="484"/>
    </location>
</feature>
<dbReference type="Proteomes" id="UP000521872">
    <property type="component" value="Unassembled WGS sequence"/>
</dbReference>
<comment type="caution">
    <text evidence="3">The sequence shown here is derived from an EMBL/GenBank/DDBJ whole genome shotgun (WGS) entry which is preliminary data.</text>
</comment>
<sequence>MFLGCASFWVLGAGRDKRLRRRYADLYEFVEHRQLRDLIIAPHEPGIVNYVVDKGIVEQDMHVYGAPIRHLAHLSFTPNTLAYLPIGENGDTLLAAGGQDREIHVSYYTAAASSYIPILPSSSLQQRYTRTRRKSTKLWEFEEQLTTGSINNSVLLTTMTRCATGMSLTRSNESSVEPRVGISNNDGSVKLYDVPMRVGGFGGHGGSGEDEDEDAKDGIGAGNGLSTRRVLRKVGEVQLGEPINHSSISPDGRMLLSVGDSRRIYLHRIRGGAEVTFESITNNEDAMKLELPAPDLSGLISAYERATAAGNLAHGPSWLARNMLAASFSTAFSDSNPGVGGGGGDEGTMFAVGGQEGVVAVWDVRYLGRPMRVWETDKMRGVPGGWRQDRDRGRFGFEGAPGLLGMGQGGDADADAEEYGSASGWISVVVEDPSKWPNVNRAPGWSVRSVKFGRSGGKEVLAFTEHTSLVHVVDARTFETEDVIRVPTLRHRREGPTHQPQQQQHQRHSVTFDTTDFGGDFFVSHDDDDDDEHEPFDAKGHTTTSVGGSSSSNLTPAQAQARQRRLDAERRRLSAYGKMYYRPDLDIAGMCFDRSGEGGMYVLGVVVPDSDSGRDRSEEYRTPASGSVGANGWGEEDEEEEEEGNEEGRTRKEKSGGAVVEWKIRGARKMRSVDEPGEA</sequence>
<evidence type="ECO:0000259" key="2">
    <source>
        <dbReference type="Pfam" id="PF10313"/>
    </source>
</evidence>
<evidence type="ECO:0000256" key="1">
    <source>
        <dbReference type="SAM" id="MobiDB-lite"/>
    </source>
</evidence>
<dbReference type="InterPro" id="IPR015943">
    <property type="entry name" value="WD40/YVTN_repeat-like_dom_sf"/>
</dbReference>
<proteinExistence type="predicted"/>
<dbReference type="InterPro" id="IPR036322">
    <property type="entry name" value="WD40_repeat_dom_sf"/>
</dbReference>
<protein>
    <recommendedName>
        <fullName evidence="2">DUF2415 domain-containing protein</fullName>
    </recommendedName>
</protein>
<reference evidence="3 4" key="1">
    <citation type="submission" date="2019-12" db="EMBL/GenBank/DDBJ databases">
        <authorList>
            <person name="Floudas D."/>
            <person name="Bentzer J."/>
            <person name="Ahren D."/>
            <person name="Johansson T."/>
            <person name="Persson P."/>
            <person name="Tunlid A."/>
        </authorList>
    </citation>
    <scope>NUCLEOTIDE SEQUENCE [LARGE SCALE GENOMIC DNA]</scope>
    <source>
        <strain evidence="3 4">CBS 102.39</strain>
    </source>
</reference>
<evidence type="ECO:0000313" key="3">
    <source>
        <dbReference type="EMBL" id="KAF4621849.1"/>
    </source>
</evidence>
<feature type="region of interest" description="Disordered" evidence="1">
    <location>
        <begin position="490"/>
        <end position="509"/>
    </location>
</feature>
<keyword evidence="4" id="KW-1185">Reference proteome</keyword>
<feature type="compositionally biased region" description="Low complexity" evidence="1">
    <location>
        <begin position="541"/>
        <end position="561"/>
    </location>
</feature>
<feature type="region of interest" description="Disordered" evidence="1">
    <location>
        <begin position="608"/>
        <end position="679"/>
    </location>
</feature>
<feature type="region of interest" description="Disordered" evidence="1">
    <location>
        <begin position="521"/>
        <end position="567"/>
    </location>
</feature>
<dbReference type="PANTHER" id="PTHR43991">
    <property type="entry name" value="WD REPEAT PROTEIN (AFU_ORTHOLOGUE AFUA_8G05640)-RELATED"/>
    <property type="match status" value="1"/>
</dbReference>
<dbReference type="SUPFAM" id="SSF50978">
    <property type="entry name" value="WD40 repeat-like"/>
    <property type="match status" value="1"/>
</dbReference>